<proteinExistence type="predicted"/>
<reference evidence="6" key="1">
    <citation type="submission" date="2020-11" db="EMBL/GenBank/DDBJ databases">
        <authorList>
            <person name="Tran Van P."/>
        </authorList>
    </citation>
    <scope>NUCLEOTIDE SEQUENCE</scope>
</reference>
<feature type="region of interest" description="Disordered" evidence="3">
    <location>
        <begin position="793"/>
        <end position="832"/>
    </location>
</feature>
<feature type="domain" description="EF-hand" evidence="5">
    <location>
        <begin position="266"/>
        <end position="301"/>
    </location>
</feature>
<evidence type="ECO:0008006" key="7">
    <source>
        <dbReference type="Google" id="ProtNLM"/>
    </source>
</evidence>
<evidence type="ECO:0000259" key="4">
    <source>
        <dbReference type="PROSITE" id="PS50031"/>
    </source>
</evidence>
<dbReference type="AlphaFoldDB" id="A0A7R9FFE1"/>
<sequence>MASLPSPTQVSGIHTGTYEAYYRQVDPNNHGSVGALDAARFLKKSGLSDIILSKVWDLSDPAGKGYLNKGGFFVALKLVALAQSGQEVNMVNIMMDTAPPKMGDIVPVMPVHNSIMSPPVINNSLLTSDWAVKPAERARYDLLFDSLQPLNGMIPGNKVKGLLMDSKLPLDTLGKIWDLADQDKDGMLDRHEFMVAMHLVYKALEKYTIPNSLPPELMPPVKRKDPISGPAFPGSVKVLPNLVMPVESTKPSVPPPPVSAWVVTADEKSKYDTLFHQTDVDKDGFVSGFEIKDVFLRSGVTQSVLAHIWTLCDIKQSGKLNGEQFALAMWLINQKLQGLDPPAALTSEMIPPSLRSKPPIDGIIENNNAPYSNPELDMITKDIEELAREKHILETDIAQKEADIKIKNGEIKSLQSELDTLAATLKQLENQKGEAQKRLNDLKNQKTAVDKELNDIQELLEEEQAKVDNLRRQADEQEHTLKSQEDELNSKKQELEGLKQEEAGLAQQQKDSRNQLDNLTKNLQDTQLQISQAKAKITQLQEQHRQMNDAVVMYDSAISLGDTSSVGDASLNITPEFRDPEYSRIVMVNGGSPIEHSKALPNSKDPFSSLNGPADSGGDAFGSEDLFKNEVKEGFGNQINLCRDRGLKPKPPAQKSDTLPLDHQLPGKDPFGCDPFESLHPASGGPPPRPESPSPALPPKKSKQPPPRPAPPRPLQQPTMRAAPLPPTPSPDPTVGRDPFSNPGAHTDLFAADPFGEEPAAAPVVAHNDPFASSSGSGAGSFADFSNFESKFSKASTEISSKTVGIATKPSTHSGTNKMTRSQTSTTTQLRYAGMEFTEDPFRDYRYEDPFNISDPFDEEEEKNTKHVQASNDKVDPFGFGVDSGFVSEVRNRSPKMNDKGLVDPFAFGLGPKVTAPADFIPPEAQQLAWAAAESLKLEEERRKRYEQEQADLEYALALSQTEKQGMKRI</sequence>
<feature type="domain" description="EH" evidence="4">
    <location>
        <begin position="14"/>
        <end position="99"/>
    </location>
</feature>
<dbReference type="InterPro" id="IPR002048">
    <property type="entry name" value="EF_hand_dom"/>
</dbReference>
<feature type="region of interest" description="Disordered" evidence="3">
    <location>
        <begin position="596"/>
        <end position="624"/>
    </location>
</feature>
<evidence type="ECO:0000313" key="6">
    <source>
        <dbReference type="EMBL" id="CAD7452574.1"/>
    </source>
</evidence>
<dbReference type="GO" id="GO:0005737">
    <property type="term" value="C:cytoplasm"/>
    <property type="evidence" value="ECO:0007669"/>
    <property type="project" value="TreeGrafter"/>
</dbReference>
<dbReference type="Pfam" id="PF12763">
    <property type="entry name" value="EH"/>
    <property type="match status" value="3"/>
</dbReference>
<dbReference type="SUPFAM" id="SSF57997">
    <property type="entry name" value="Tropomyosin"/>
    <property type="match status" value="1"/>
</dbReference>
<gene>
    <name evidence="6" type="ORF">TTEB3V08_LOCUS752</name>
</gene>
<accession>A0A7R9FFE1</accession>
<keyword evidence="1" id="KW-0106">Calcium</keyword>
<evidence type="ECO:0000256" key="1">
    <source>
        <dbReference type="ARBA" id="ARBA00022837"/>
    </source>
</evidence>
<dbReference type="PROSITE" id="PS50031">
    <property type="entry name" value="EH"/>
    <property type="match status" value="3"/>
</dbReference>
<dbReference type="GO" id="GO:0005886">
    <property type="term" value="C:plasma membrane"/>
    <property type="evidence" value="ECO:0007669"/>
    <property type="project" value="TreeGrafter"/>
</dbReference>
<dbReference type="InterPro" id="IPR000261">
    <property type="entry name" value="EH_dom"/>
</dbReference>
<dbReference type="CDD" id="cd00052">
    <property type="entry name" value="EH"/>
    <property type="match status" value="3"/>
</dbReference>
<feature type="compositionally biased region" description="Polar residues" evidence="3">
    <location>
        <begin position="793"/>
        <end position="819"/>
    </location>
</feature>
<dbReference type="InterPro" id="IPR011992">
    <property type="entry name" value="EF-hand-dom_pair"/>
</dbReference>
<feature type="domain" description="EF-hand" evidence="5">
    <location>
        <begin position="168"/>
        <end position="203"/>
    </location>
</feature>
<dbReference type="Gene3D" id="1.20.5.170">
    <property type="match status" value="1"/>
</dbReference>
<feature type="domain" description="EH" evidence="4">
    <location>
        <begin position="136"/>
        <end position="224"/>
    </location>
</feature>
<feature type="compositionally biased region" description="Pro residues" evidence="3">
    <location>
        <begin position="684"/>
        <end position="715"/>
    </location>
</feature>
<name>A0A7R9FFE1_9NEOP</name>
<evidence type="ECO:0000256" key="2">
    <source>
        <dbReference type="SAM" id="Coils"/>
    </source>
</evidence>
<dbReference type="EMBL" id="OE000132">
    <property type="protein sequence ID" value="CAD7452574.1"/>
    <property type="molecule type" value="Genomic_DNA"/>
</dbReference>
<evidence type="ECO:0000256" key="3">
    <source>
        <dbReference type="SAM" id="MobiDB-lite"/>
    </source>
</evidence>
<dbReference type="InterPro" id="IPR018247">
    <property type="entry name" value="EF_Hand_1_Ca_BS"/>
</dbReference>
<dbReference type="GO" id="GO:0016197">
    <property type="term" value="P:endosomal transport"/>
    <property type="evidence" value="ECO:0007669"/>
    <property type="project" value="TreeGrafter"/>
</dbReference>
<dbReference type="PANTHER" id="PTHR11216">
    <property type="entry name" value="EH DOMAIN"/>
    <property type="match status" value="1"/>
</dbReference>
<feature type="domain" description="EH" evidence="4">
    <location>
        <begin position="267"/>
        <end position="356"/>
    </location>
</feature>
<dbReference type="PANTHER" id="PTHR11216:SF174">
    <property type="entry name" value="GH06923P"/>
    <property type="match status" value="1"/>
</dbReference>
<dbReference type="FunFam" id="1.10.238.10:FF:000271">
    <property type="entry name" value="Epidermal growth factor receptor substrate 15 homolog"/>
    <property type="match status" value="1"/>
</dbReference>
<keyword evidence="2" id="KW-0175">Coiled coil</keyword>
<evidence type="ECO:0000259" key="5">
    <source>
        <dbReference type="PROSITE" id="PS50222"/>
    </source>
</evidence>
<dbReference type="SMART" id="SM00027">
    <property type="entry name" value="EH"/>
    <property type="match status" value="3"/>
</dbReference>
<dbReference type="PROSITE" id="PS50222">
    <property type="entry name" value="EF_HAND_2"/>
    <property type="match status" value="2"/>
</dbReference>
<dbReference type="PROSITE" id="PS00018">
    <property type="entry name" value="EF_HAND_1"/>
    <property type="match status" value="2"/>
</dbReference>
<dbReference type="SUPFAM" id="SSF47473">
    <property type="entry name" value="EF-hand"/>
    <property type="match status" value="3"/>
</dbReference>
<feature type="coiled-coil region" evidence="2">
    <location>
        <begin position="376"/>
        <end position="550"/>
    </location>
</feature>
<dbReference type="Gene3D" id="1.10.238.10">
    <property type="entry name" value="EF-hand"/>
    <property type="match status" value="3"/>
</dbReference>
<dbReference type="GO" id="GO:0006897">
    <property type="term" value="P:endocytosis"/>
    <property type="evidence" value="ECO:0007669"/>
    <property type="project" value="TreeGrafter"/>
</dbReference>
<dbReference type="GO" id="GO:0005509">
    <property type="term" value="F:calcium ion binding"/>
    <property type="evidence" value="ECO:0007669"/>
    <property type="project" value="InterPro"/>
</dbReference>
<protein>
    <recommendedName>
        <fullName evidence="7">Epidermal growth factor receptor substrate 15-like 1</fullName>
    </recommendedName>
</protein>
<dbReference type="SMART" id="SM00054">
    <property type="entry name" value="EFh"/>
    <property type="match status" value="3"/>
</dbReference>
<feature type="region of interest" description="Disordered" evidence="3">
    <location>
        <begin position="846"/>
        <end position="874"/>
    </location>
</feature>
<feature type="region of interest" description="Disordered" evidence="3">
    <location>
        <begin position="642"/>
        <end position="763"/>
    </location>
</feature>
<feature type="compositionally biased region" description="Low complexity" evidence="3">
    <location>
        <begin position="820"/>
        <end position="831"/>
    </location>
</feature>
<organism evidence="6">
    <name type="scientific">Timema tahoe</name>
    <dbReference type="NCBI Taxonomy" id="61484"/>
    <lineage>
        <taxon>Eukaryota</taxon>
        <taxon>Metazoa</taxon>
        <taxon>Ecdysozoa</taxon>
        <taxon>Arthropoda</taxon>
        <taxon>Hexapoda</taxon>
        <taxon>Insecta</taxon>
        <taxon>Pterygota</taxon>
        <taxon>Neoptera</taxon>
        <taxon>Polyneoptera</taxon>
        <taxon>Phasmatodea</taxon>
        <taxon>Timematodea</taxon>
        <taxon>Timematoidea</taxon>
        <taxon>Timematidae</taxon>
        <taxon>Timema</taxon>
    </lineage>
</organism>